<sequence>LTAGKEKRREYFEFIVTSSFFHPLSLSLVEMPFQKRSKS</sequence>
<dbReference type="AlphaFoldDB" id="A0A1X7UY75"/>
<dbReference type="EnsemblMetazoa" id="Aqu2.1.32718_001">
    <property type="protein sequence ID" value="Aqu2.1.32718_001"/>
    <property type="gene ID" value="Aqu2.1.32718"/>
</dbReference>
<proteinExistence type="predicted"/>
<name>A0A1X7UY75_AMPQE</name>
<reference evidence="1" key="1">
    <citation type="submission" date="2017-05" db="UniProtKB">
        <authorList>
            <consortium name="EnsemblMetazoa"/>
        </authorList>
    </citation>
    <scope>IDENTIFICATION</scope>
</reference>
<organism evidence="1">
    <name type="scientific">Amphimedon queenslandica</name>
    <name type="common">Sponge</name>
    <dbReference type="NCBI Taxonomy" id="400682"/>
    <lineage>
        <taxon>Eukaryota</taxon>
        <taxon>Metazoa</taxon>
        <taxon>Porifera</taxon>
        <taxon>Demospongiae</taxon>
        <taxon>Heteroscleromorpha</taxon>
        <taxon>Haplosclerida</taxon>
        <taxon>Niphatidae</taxon>
        <taxon>Amphimedon</taxon>
    </lineage>
</organism>
<accession>A0A1X7UY75</accession>
<dbReference type="InParanoid" id="A0A1X7UY75"/>
<protein>
    <submittedName>
        <fullName evidence="1">Uncharacterized protein</fullName>
    </submittedName>
</protein>
<evidence type="ECO:0000313" key="1">
    <source>
        <dbReference type="EnsemblMetazoa" id="Aqu2.1.32718_001"/>
    </source>
</evidence>